<protein>
    <submittedName>
        <fullName evidence="2">Nitrogen permease regulator 2</fullName>
    </submittedName>
</protein>
<dbReference type="Proteomes" id="UP000070544">
    <property type="component" value="Unassembled WGS sequence"/>
</dbReference>
<sequence>MSSVRPRTHDVKFSRIACLVYCEFHHTEGSKIVYQIPEGFLTAGSSRIDFDQLSDVLIPKPELAHRLYVYRFSGAVTVASWPCVVEDARYPRNKFLWNLGFIFEGSGEGVVSYEQVIRKLGRNLRALEVESQFLSNPSTKRRLPQILEQIMEDLNAYHECQVTLDPVTTISLKLFPMYPDPAPIDEWAVPVVVMPGAWGAADASWDLTLLKIFPYINGVWSMSRIAQECDVDIKLCGIALQHLVYYGIVALADIFQYSNVYATTPSLRLLLDPKTGLAIRCARVVAERTIAGLTPGVLMGLYAGMRHGLTVKQWAKNVGIGHRVKVDVRRFVLFGVLNGLIRRVHRYPVLVQIAQTEQQPTSATLATPTTMNLSLLDGNHHCDELCTNFHVGPKRLDELCDALCRWLNPSANAGKGGDGMLWRVRMVWR</sequence>
<dbReference type="EMBL" id="KQ965737">
    <property type="protein sequence ID" value="KXS19849.1"/>
    <property type="molecule type" value="Genomic_DNA"/>
</dbReference>
<dbReference type="InterPro" id="IPR009348">
    <property type="entry name" value="NPR2-like"/>
</dbReference>
<dbReference type="OrthoDB" id="338854at2759"/>
<dbReference type="GO" id="GO:0010508">
    <property type="term" value="P:positive regulation of autophagy"/>
    <property type="evidence" value="ECO:0007669"/>
    <property type="project" value="TreeGrafter"/>
</dbReference>
<accession>A0A139AT05</accession>
<dbReference type="PANTHER" id="PTHR12991:SF10">
    <property type="entry name" value="GATOR COMPLEX PROTEIN NPRL2"/>
    <property type="match status" value="1"/>
</dbReference>
<dbReference type="GO" id="GO:1990130">
    <property type="term" value="C:GATOR1 complex"/>
    <property type="evidence" value="ECO:0007669"/>
    <property type="project" value="TreeGrafter"/>
</dbReference>
<proteinExistence type="inferred from homology"/>
<keyword evidence="3" id="KW-1185">Reference proteome</keyword>
<reference evidence="2 3" key="1">
    <citation type="journal article" date="2015" name="Genome Biol. Evol.">
        <title>Phylogenomic analyses indicate that early fungi evolved digesting cell walls of algal ancestors of land plants.</title>
        <authorList>
            <person name="Chang Y."/>
            <person name="Wang S."/>
            <person name="Sekimoto S."/>
            <person name="Aerts A.L."/>
            <person name="Choi C."/>
            <person name="Clum A."/>
            <person name="LaButti K.M."/>
            <person name="Lindquist E.A."/>
            <person name="Yee Ngan C."/>
            <person name="Ohm R.A."/>
            <person name="Salamov A.A."/>
            <person name="Grigoriev I.V."/>
            <person name="Spatafora J.W."/>
            <person name="Berbee M.L."/>
        </authorList>
    </citation>
    <scope>NUCLEOTIDE SEQUENCE [LARGE SCALE GENOMIC DNA]</scope>
    <source>
        <strain evidence="2 3">JEL478</strain>
    </source>
</reference>
<dbReference type="GO" id="GO:0005096">
    <property type="term" value="F:GTPase activator activity"/>
    <property type="evidence" value="ECO:0007669"/>
    <property type="project" value="TreeGrafter"/>
</dbReference>
<dbReference type="Pfam" id="PF06218">
    <property type="entry name" value="NPR2"/>
    <property type="match status" value="2"/>
</dbReference>
<dbReference type="PANTHER" id="PTHR12991">
    <property type="entry name" value="NITROGEN PERMEASE REGULATOR 2/TUMOR SUPPRESSOR CANDIDATE 4"/>
    <property type="match status" value="1"/>
</dbReference>
<evidence type="ECO:0000256" key="1">
    <source>
        <dbReference type="ARBA" id="ARBA00008433"/>
    </source>
</evidence>
<dbReference type="OMA" id="IVMHKPD"/>
<gene>
    <name evidence="2" type="ORF">M427DRAFT_95062</name>
</gene>
<dbReference type="GO" id="GO:0005774">
    <property type="term" value="C:vacuolar membrane"/>
    <property type="evidence" value="ECO:0007669"/>
    <property type="project" value="TreeGrafter"/>
</dbReference>
<evidence type="ECO:0000313" key="2">
    <source>
        <dbReference type="EMBL" id="KXS19849.1"/>
    </source>
</evidence>
<name>A0A139AT05_GONPJ</name>
<organism evidence="2 3">
    <name type="scientific">Gonapodya prolifera (strain JEL478)</name>
    <name type="common">Monoblepharis prolifera</name>
    <dbReference type="NCBI Taxonomy" id="1344416"/>
    <lineage>
        <taxon>Eukaryota</taxon>
        <taxon>Fungi</taxon>
        <taxon>Fungi incertae sedis</taxon>
        <taxon>Chytridiomycota</taxon>
        <taxon>Chytridiomycota incertae sedis</taxon>
        <taxon>Monoblepharidomycetes</taxon>
        <taxon>Monoblepharidales</taxon>
        <taxon>Gonapodyaceae</taxon>
        <taxon>Gonapodya</taxon>
    </lineage>
</organism>
<comment type="similarity">
    <text evidence="1">Belongs to the NPR2 family.</text>
</comment>
<dbReference type="STRING" id="1344416.A0A139AT05"/>
<dbReference type="AlphaFoldDB" id="A0A139AT05"/>
<dbReference type="GO" id="GO:1904262">
    <property type="term" value="P:negative regulation of TORC1 signaling"/>
    <property type="evidence" value="ECO:0007669"/>
    <property type="project" value="TreeGrafter"/>
</dbReference>
<evidence type="ECO:0000313" key="3">
    <source>
        <dbReference type="Proteomes" id="UP000070544"/>
    </source>
</evidence>